<proteinExistence type="predicted"/>
<accession>A6KI10</accession>
<dbReference type="EMBL" id="CH474050">
    <property type="protein sequence ID" value="EDL85945.1"/>
    <property type="molecule type" value="Genomic_DNA"/>
</dbReference>
<reference evidence="1 2" key="1">
    <citation type="submission" date="2005-09" db="EMBL/GenBank/DDBJ databases">
        <authorList>
            <person name="Mural R.J."/>
            <person name="Li P.W."/>
            <person name="Adams M.D."/>
            <person name="Amanatides P.G."/>
            <person name="Baden-Tillson H."/>
            <person name="Barnstead M."/>
            <person name="Chin S.H."/>
            <person name="Dew I."/>
            <person name="Evans C.A."/>
            <person name="Ferriera S."/>
            <person name="Flanigan M."/>
            <person name="Fosler C."/>
            <person name="Glodek A."/>
            <person name="Gu Z."/>
            <person name="Holt R.A."/>
            <person name="Jennings D."/>
            <person name="Kraft C.L."/>
            <person name="Lu F."/>
            <person name="Nguyen T."/>
            <person name="Nusskern D.R."/>
            <person name="Pfannkoch C.M."/>
            <person name="Sitter C."/>
            <person name="Sutton G.G."/>
            <person name="Venter J.C."/>
            <person name="Wang Z."/>
            <person name="Woodage T."/>
            <person name="Zheng X.H."/>
            <person name="Zhong F."/>
        </authorList>
    </citation>
    <scope>NUCLEOTIDE SEQUENCE [LARGE SCALE GENOMIC DNA]</scope>
    <source>
        <strain>BN</strain>
        <strain evidence="2">Sprague-Dawley</strain>
    </source>
</reference>
<dbReference type="GO" id="GO:0003743">
    <property type="term" value="F:translation initiation factor activity"/>
    <property type="evidence" value="ECO:0007669"/>
    <property type="project" value="UniProtKB-KW"/>
</dbReference>
<sequence>MTGGFLCFCEDCRHYFPANSSFSHVTTAETARCYIPPLCDFV</sequence>
<dbReference type="Proteomes" id="UP000234681">
    <property type="component" value="Chromosome 3"/>
</dbReference>
<dbReference type="RGD" id="735192">
    <property type="gene designation" value="Eif2s2"/>
</dbReference>
<evidence type="ECO:0000313" key="1">
    <source>
        <dbReference type="EMBL" id="EDL85945.1"/>
    </source>
</evidence>
<dbReference type="AGR" id="RGD:735192"/>
<keyword evidence="1" id="KW-0396">Initiation factor</keyword>
<protein>
    <submittedName>
        <fullName evidence="1">Eukaryotic translation initiation factor 2, subunit 2 (Beta), isoform CRA_b</fullName>
    </submittedName>
</protein>
<evidence type="ECO:0000313" key="2">
    <source>
        <dbReference type="Proteomes" id="UP000234681"/>
    </source>
</evidence>
<organism evidence="1 2">
    <name type="scientific">Rattus norvegicus</name>
    <name type="common">Rat</name>
    <dbReference type="NCBI Taxonomy" id="10116"/>
    <lineage>
        <taxon>Eukaryota</taxon>
        <taxon>Metazoa</taxon>
        <taxon>Chordata</taxon>
        <taxon>Craniata</taxon>
        <taxon>Vertebrata</taxon>
        <taxon>Euteleostomi</taxon>
        <taxon>Mammalia</taxon>
        <taxon>Eutheria</taxon>
        <taxon>Euarchontoglires</taxon>
        <taxon>Glires</taxon>
        <taxon>Rodentia</taxon>
        <taxon>Myomorpha</taxon>
        <taxon>Muroidea</taxon>
        <taxon>Muridae</taxon>
        <taxon>Murinae</taxon>
        <taxon>Rattus</taxon>
    </lineage>
</organism>
<keyword evidence="1" id="KW-0648">Protein biosynthesis</keyword>
<dbReference type="AlphaFoldDB" id="A6KI10"/>
<gene>
    <name evidence="1 3" type="primary">Eif2s2</name>
    <name evidence="1" type="ORF">rCG_37232</name>
</gene>
<name>A6KI10_RAT</name>
<evidence type="ECO:0000313" key="3">
    <source>
        <dbReference type="RGD" id="735192"/>
    </source>
</evidence>